<feature type="region of interest" description="Disordered" evidence="8">
    <location>
        <begin position="23"/>
        <end position="58"/>
    </location>
</feature>
<dbReference type="EC" id="3.6.5.-" evidence="7"/>
<organism evidence="10 11">
    <name type="scientific">Nannochloropsis gaditana</name>
    <dbReference type="NCBI Taxonomy" id="72520"/>
    <lineage>
        <taxon>Eukaryota</taxon>
        <taxon>Sar</taxon>
        <taxon>Stramenopiles</taxon>
        <taxon>Ochrophyta</taxon>
        <taxon>Eustigmatophyceae</taxon>
        <taxon>Eustigmatales</taxon>
        <taxon>Monodopsidaceae</taxon>
        <taxon>Nannochloropsis</taxon>
    </lineage>
</organism>
<evidence type="ECO:0000256" key="1">
    <source>
        <dbReference type="ARBA" id="ARBA00005290"/>
    </source>
</evidence>
<dbReference type="PANTHER" id="PTHR21231:SF8">
    <property type="entry name" value="GPN-LOOP GTPASE 1"/>
    <property type="match status" value="1"/>
</dbReference>
<dbReference type="InterPro" id="IPR003593">
    <property type="entry name" value="AAA+_ATPase"/>
</dbReference>
<comment type="function">
    <text evidence="7">Small GTPase required for proper nuclear import of RNA polymerase II (RNAPII). May act at an RNAP assembly step prior to nuclear import.</text>
</comment>
<protein>
    <recommendedName>
        <fullName evidence="7">GPN-loop GTPase</fullName>
        <ecNumber evidence="7">3.6.5.-</ecNumber>
    </recommendedName>
</protein>
<dbReference type="SMART" id="SM00382">
    <property type="entry name" value="AAA"/>
    <property type="match status" value="1"/>
</dbReference>
<dbReference type="AlphaFoldDB" id="W7U6Q0"/>
<evidence type="ECO:0000313" key="10">
    <source>
        <dbReference type="EMBL" id="EWM28521.1"/>
    </source>
</evidence>
<feature type="region of interest" description="Disordered" evidence="8">
    <location>
        <begin position="325"/>
        <end position="385"/>
    </location>
</feature>
<gene>
    <name evidence="10" type="ORF">Naga_100131g16</name>
</gene>
<dbReference type="InterPro" id="IPR004130">
    <property type="entry name" value="Gpn"/>
</dbReference>
<dbReference type="Proteomes" id="UP000019335">
    <property type="component" value="Chromosome 4"/>
</dbReference>
<dbReference type="PANTHER" id="PTHR21231">
    <property type="entry name" value="XPA-BINDING PROTEIN 1-RELATED"/>
    <property type="match status" value="1"/>
</dbReference>
<keyword evidence="11" id="KW-1185">Reference proteome</keyword>
<sequence>MRGGNCISSFISQHFTSSLAAPIIPSKDTTGMQSGSSGVRPNESPPSCTDEPPTSPPPFRKKPIVLLFMGMAGSGKTTLVQRLNLELNSQGTKSYYVNLDPAVKSVPFAANIDIRDTVNYKEVMKQYELGPNGAIMTSLNLFATRFDQVLSILEKRAPDLEYVLVDTPGQIEVFTWSASGAIITEALASSFPTLLVYVVDTPRTSSPTTFMSNMLYACSILYKTRLPIVLTFNKTDILSHTFAVDWMEDFEKFQEGLDRQGEDMGYMSTLIRSMSLVLDEFYKTLRKVGVSAASGDGIDVFFRAVDEAAEEFARDYLPDMLARKAESVREEDGRRGKEMARLMKDLRMEGERGEGGGGEGEGGEGEGGKQVEGKKKRKDDEREEK</sequence>
<proteinExistence type="inferred from homology"/>
<keyword evidence="3" id="KW-0597">Phosphoprotein</keyword>
<evidence type="ECO:0000256" key="5">
    <source>
        <dbReference type="ARBA" id="ARBA00022801"/>
    </source>
</evidence>
<evidence type="ECO:0000256" key="2">
    <source>
        <dbReference type="ARBA" id="ARBA00022490"/>
    </source>
</evidence>
<dbReference type="InterPro" id="IPR027417">
    <property type="entry name" value="P-loop_NTPase"/>
</dbReference>
<dbReference type="GO" id="GO:0005634">
    <property type="term" value="C:nucleus"/>
    <property type="evidence" value="ECO:0007669"/>
    <property type="project" value="UniProtKB-SubCell"/>
</dbReference>
<evidence type="ECO:0000256" key="3">
    <source>
        <dbReference type="ARBA" id="ARBA00022553"/>
    </source>
</evidence>
<dbReference type="GO" id="GO:0005737">
    <property type="term" value="C:cytoplasm"/>
    <property type="evidence" value="ECO:0007669"/>
    <property type="project" value="UniProtKB-SubCell"/>
</dbReference>
<evidence type="ECO:0000259" key="9">
    <source>
        <dbReference type="SMART" id="SM00382"/>
    </source>
</evidence>
<evidence type="ECO:0000256" key="8">
    <source>
        <dbReference type="SAM" id="MobiDB-lite"/>
    </source>
</evidence>
<accession>W7U6Q0</accession>
<dbReference type="OrthoDB" id="243313at2759"/>
<dbReference type="GO" id="GO:0005525">
    <property type="term" value="F:GTP binding"/>
    <property type="evidence" value="ECO:0007669"/>
    <property type="project" value="UniProtKB-KW"/>
</dbReference>
<evidence type="ECO:0000256" key="4">
    <source>
        <dbReference type="ARBA" id="ARBA00022741"/>
    </source>
</evidence>
<dbReference type="EMBL" id="AZIL01000280">
    <property type="protein sequence ID" value="EWM28521.1"/>
    <property type="molecule type" value="Genomic_DNA"/>
</dbReference>
<keyword evidence="4 7" id="KW-0547">Nucleotide-binding</keyword>
<reference evidence="10 11" key="1">
    <citation type="journal article" date="2014" name="Mol. Plant">
        <title>Chromosome Scale Genome Assembly and Transcriptome Profiling of Nannochloropsis gaditana in Nitrogen Depletion.</title>
        <authorList>
            <person name="Corteggiani Carpinelli E."/>
            <person name="Telatin A."/>
            <person name="Vitulo N."/>
            <person name="Forcato C."/>
            <person name="D'Angelo M."/>
            <person name="Schiavon R."/>
            <person name="Vezzi A."/>
            <person name="Giacometti G.M."/>
            <person name="Morosinotto T."/>
            <person name="Valle G."/>
        </authorList>
    </citation>
    <scope>NUCLEOTIDE SEQUENCE [LARGE SCALE GENOMIC DNA]</scope>
    <source>
        <strain evidence="10 11">B-31</strain>
    </source>
</reference>
<comment type="caution">
    <text evidence="10">The sequence shown here is derived from an EMBL/GenBank/DDBJ whole genome shotgun (WGS) entry which is preliminary data.</text>
</comment>
<evidence type="ECO:0000256" key="7">
    <source>
        <dbReference type="RuleBase" id="RU365059"/>
    </source>
</evidence>
<keyword evidence="2 7" id="KW-0963">Cytoplasm</keyword>
<evidence type="ECO:0000256" key="6">
    <source>
        <dbReference type="ARBA" id="ARBA00023134"/>
    </source>
</evidence>
<dbReference type="CDD" id="cd17870">
    <property type="entry name" value="GPN1"/>
    <property type="match status" value="1"/>
</dbReference>
<comment type="subcellular location">
    <subcellularLocation>
        <location evidence="7">Cytoplasm</location>
    </subcellularLocation>
    <subcellularLocation>
        <location evidence="7">Nucleus</location>
    </subcellularLocation>
</comment>
<dbReference type="SUPFAM" id="SSF52540">
    <property type="entry name" value="P-loop containing nucleoside triphosphate hydrolases"/>
    <property type="match status" value="1"/>
</dbReference>
<evidence type="ECO:0000313" key="11">
    <source>
        <dbReference type="Proteomes" id="UP000019335"/>
    </source>
</evidence>
<dbReference type="GO" id="GO:0003924">
    <property type="term" value="F:GTPase activity"/>
    <property type="evidence" value="ECO:0007669"/>
    <property type="project" value="InterPro"/>
</dbReference>
<dbReference type="Pfam" id="PF03029">
    <property type="entry name" value="ATP_bind_1"/>
    <property type="match status" value="1"/>
</dbReference>
<feature type="compositionally biased region" description="Basic and acidic residues" evidence="8">
    <location>
        <begin position="325"/>
        <end position="354"/>
    </location>
</feature>
<keyword evidence="6 7" id="KW-0342">GTP-binding</keyword>
<name>W7U6Q0_9STRA</name>
<comment type="similarity">
    <text evidence="1 7">Belongs to the GPN-loop GTPase family.</text>
</comment>
<dbReference type="FunFam" id="3.40.50.300:FF:000579">
    <property type="entry name" value="GPN-loop GTPase"/>
    <property type="match status" value="1"/>
</dbReference>
<feature type="domain" description="AAA+ ATPase" evidence="9">
    <location>
        <begin position="62"/>
        <end position="201"/>
    </location>
</feature>
<comment type="subunit">
    <text evidence="7">Binds to RNA polymerase II.</text>
</comment>
<dbReference type="InterPro" id="IPR030230">
    <property type="entry name" value="Gpn1/Npa3/XAB1"/>
</dbReference>
<feature type="compositionally biased region" description="Polar residues" evidence="8">
    <location>
        <begin position="27"/>
        <end position="39"/>
    </location>
</feature>
<feature type="compositionally biased region" description="Basic and acidic residues" evidence="8">
    <location>
        <begin position="366"/>
        <end position="385"/>
    </location>
</feature>
<dbReference type="Gene3D" id="3.40.50.300">
    <property type="entry name" value="P-loop containing nucleotide triphosphate hydrolases"/>
    <property type="match status" value="1"/>
</dbReference>
<keyword evidence="5 7" id="KW-0378">Hydrolase</keyword>